<gene>
    <name evidence="4" type="ORF">DW811_04660</name>
</gene>
<dbReference type="InterPro" id="IPR026870">
    <property type="entry name" value="Zinc_ribbon_dom"/>
</dbReference>
<name>A0A414DGM8_9FIRM</name>
<dbReference type="AlphaFoldDB" id="A0A414DGM8"/>
<organism evidence="4 5">
    <name type="scientific">Lachnospira eligens</name>
    <dbReference type="NCBI Taxonomy" id="39485"/>
    <lineage>
        <taxon>Bacteria</taxon>
        <taxon>Bacillati</taxon>
        <taxon>Bacillota</taxon>
        <taxon>Clostridia</taxon>
        <taxon>Lachnospirales</taxon>
        <taxon>Lachnospiraceae</taxon>
        <taxon>Lachnospira</taxon>
    </lineage>
</organism>
<keyword evidence="2" id="KW-1133">Transmembrane helix</keyword>
<accession>A0A414DGM8</accession>
<keyword evidence="2" id="KW-0812">Transmembrane</keyword>
<evidence type="ECO:0000313" key="4">
    <source>
        <dbReference type="EMBL" id="RHD09809.1"/>
    </source>
</evidence>
<feature type="region of interest" description="Disordered" evidence="1">
    <location>
        <begin position="31"/>
        <end position="102"/>
    </location>
</feature>
<feature type="domain" description="Zinc-ribbon" evidence="3">
    <location>
        <begin position="2"/>
        <end position="24"/>
    </location>
</feature>
<reference evidence="4 5" key="1">
    <citation type="submission" date="2018-08" db="EMBL/GenBank/DDBJ databases">
        <title>A genome reference for cultivated species of the human gut microbiota.</title>
        <authorList>
            <person name="Zou Y."/>
            <person name="Xue W."/>
            <person name="Luo G."/>
        </authorList>
    </citation>
    <scope>NUCLEOTIDE SEQUENCE [LARGE SCALE GENOMIC DNA]</scope>
    <source>
        <strain evidence="4 5">AM32-2AC</strain>
    </source>
</reference>
<dbReference type="EMBL" id="QSIS01000004">
    <property type="protein sequence ID" value="RHD09809.1"/>
    <property type="molecule type" value="Genomic_DNA"/>
</dbReference>
<feature type="compositionally biased region" description="Low complexity" evidence="1">
    <location>
        <begin position="85"/>
        <end position="102"/>
    </location>
</feature>
<feature type="transmembrane region" description="Helical" evidence="2">
    <location>
        <begin position="129"/>
        <end position="147"/>
    </location>
</feature>
<comment type="caution">
    <text evidence="4">The sequence shown here is derived from an EMBL/GenBank/DDBJ whole genome shotgun (WGS) entry which is preliminary data.</text>
</comment>
<evidence type="ECO:0000256" key="1">
    <source>
        <dbReference type="SAM" id="MobiDB-lite"/>
    </source>
</evidence>
<keyword evidence="2" id="KW-0472">Membrane</keyword>
<evidence type="ECO:0000256" key="2">
    <source>
        <dbReference type="SAM" id="Phobius"/>
    </source>
</evidence>
<evidence type="ECO:0000313" key="5">
    <source>
        <dbReference type="Proteomes" id="UP000284794"/>
    </source>
</evidence>
<feature type="compositionally biased region" description="Low complexity" evidence="1">
    <location>
        <begin position="52"/>
        <end position="66"/>
    </location>
</feature>
<proteinExistence type="predicted"/>
<sequence length="491" mass="54181">MFCPNCGTKNEDEALFCGNCGTRLVIDVPQETPVQESVPAEPEATSAQENVPAESEATPEQESAPAESEETPVQESAPAEPESAPVQESVPVQPQQTFGQQPVQPAQFTGQTFGQQPVNNKPARFPKGIIAIVAAGVAVIAAIIIFVCVGNNVTDYKKTAKQYVKAVAECEWNDAYSLINLPDGEFLTKEAFINVHADATGEKVEKMAADDIVSTYSKMPGNKAVKVGYITDSGMQYNDVYLTVANKHYMLFFKKYKVSAENLVVKDVTIKVPKGLTLYINDVIVGDGYKSDASKNGNGSSDEYVIPYLFNGKNNIKVTGEFIEDYTTQLYAAHDEDTFTVGTYNAKYVNSKLEELKTQARTDVDAIINAVQAKKDYSAIADRVCKEEKKNIESAYKNIYDSYNDKYKTVSNLKISKFTASIADTSFRVDSDDGCPVIKVSIKLGYTYKIQYSGSDKANDKNNNNNSAYIYYKYEDGKWKINSMYLGFGFY</sequence>
<evidence type="ECO:0000259" key="3">
    <source>
        <dbReference type="Pfam" id="PF13240"/>
    </source>
</evidence>
<protein>
    <submittedName>
        <fullName evidence="4">Zinc-ribbon domain-containing protein</fullName>
    </submittedName>
</protein>
<dbReference type="Proteomes" id="UP000284794">
    <property type="component" value="Unassembled WGS sequence"/>
</dbReference>
<dbReference type="RefSeq" id="WP_118148369.1">
    <property type="nucleotide sequence ID" value="NZ_QSIS01000004.1"/>
</dbReference>
<dbReference type="Pfam" id="PF13240">
    <property type="entry name" value="Zn_Ribbon_1"/>
    <property type="match status" value="1"/>
</dbReference>